<dbReference type="GO" id="GO:0052621">
    <property type="term" value="F:diguanylate cyclase activity"/>
    <property type="evidence" value="ECO:0007669"/>
    <property type="project" value="TreeGrafter"/>
</dbReference>
<organism evidence="3 4">
    <name type="scientific">Cohnella thailandensis</name>
    <dbReference type="NCBI Taxonomy" id="557557"/>
    <lineage>
        <taxon>Bacteria</taxon>
        <taxon>Bacillati</taxon>
        <taxon>Bacillota</taxon>
        <taxon>Bacilli</taxon>
        <taxon>Bacillales</taxon>
        <taxon>Paenibacillaceae</taxon>
        <taxon>Cohnella</taxon>
    </lineage>
</organism>
<dbReference type="SMART" id="SM00267">
    <property type="entry name" value="GGDEF"/>
    <property type="match status" value="1"/>
</dbReference>
<keyword evidence="1" id="KW-0812">Transmembrane</keyword>
<keyword evidence="1" id="KW-1133">Transmembrane helix</keyword>
<dbReference type="Gene3D" id="3.30.70.270">
    <property type="match status" value="1"/>
</dbReference>
<feature type="transmembrane region" description="Helical" evidence="1">
    <location>
        <begin position="17"/>
        <end position="40"/>
    </location>
</feature>
<feature type="transmembrane region" description="Helical" evidence="1">
    <location>
        <begin position="125"/>
        <end position="144"/>
    </location>
</feature>
<accession>A0A841ST19</accession>
<feature type="domain" description="GGDEF" evidence="2">
    <location>
        <begin position="231"/>
        <end position="362"/>
    </location>
</feature>
<reference evidence="3 4" key="1">
    <citation type="submission" date="2020-08" db="EMBL/GenBank/DDBJ databases">
        <title>Cohnella phylogeny.</title>
        <authorList>
            <person name="Dunlap C."/>
        </authorList>
    </citation>
    <scope>NUCLEOTIDE SEQUENCE [LARGE SCALE GENOMIC DNA]</scope>
    <source>
        <strain evidence="3 4">DSM 25241</strain>
    </source>
</reference>
<dbReference type="InterPro" id="IPR050469">
    <property type="entry name" value="Diguanylate_Cyclase"/>
</dbReference>
<protein>
    <submittedName>
        <fullName evidence="3">GGDEF domain-containing protein</fullName>
    </submittedName>
</protein>
<proteinExistence type="predicted"/>
<dbReference type="AlphaFoldDB" id="A0A841ST19"/>
<keyword evidence="4" id="KW-1185">Reference proteome</keyword>
<dbReference type="Pfam" id="PF00990">
    <property type="entry name" value="GGDEF"/>
    <property type="match status" value="1"/>
</dbReference>
<dbReference type="PROSITE" id="PS50887">
    <property type="entry name" value="GGDEF"/>
    <property type="match status" value="1"/>
</dbReference>
<dbReference type="CDD" id="cd01949">
    <property type="entry name" value="GGDEF"/>
    <property type="match status" value="1"/>
</dbReference>
<feature type="transmembrane region" description="Helical" evidence="1">
    <location>
        <begin position="52"/>
        <end position="70"/>
    </location>
</feature>
<evidence type="ECO:0000256" key="1">
    <source>
        <dbReference type="SAM" id="Phobius"/>
    </source>
</evidence>
<dbReference type="SUPFAM" id="SSF55073">
    <property type="entry name" value="Nucleotide cyclase"/>
    <property type="match status" value="1"/>
</dbReference>
<dbReference type="NCBIfam" id="TIGR00254">
    <property type="entry name" value="GGDEF"/>
    <property type="match status" value="1"/>
</dbReference>
<feature type="transmembrane region" description="Helical" evidence="1">
    <location>
        <begin position="151"/>
        <end position="171"/>
    </location>
</feature>
<dbReference type="PANTHER" id="PTHR45138:SF9">
    <property type="entry name" value="DIGUANYLATE CYCLASE DGCM-RELATED"/>
    <property type="match status" value="1"/>
</dbReference>
<dbReference type="InterPro" id="IPR043128">
    <property type="entry name" value="Rev_trsase/Diguanyl_cyclase"/>
</dbReference>
<evidence type="ECO:0000313" key="4">
    <source>
        <dbReference type="Proteomes" id="UP000535838"/>
    </source>
</evidence>
<keyword evidence="1" id="KW-0472">Membrane</keyword>
<dbReference type="Proteomes" id="UP000535838">
    <property type="component" value="Unassembled WGS sequence"/>
</dbReference>
<dbReference type="InterPro" id="IPR029787">
    <property type="entry name" value="Nucleotide_cyclase"/>
</dbReference>
<sequence length="368" mass="41860">MKVFQHVEHNLKRWNRYILSMLGAIVLLSVVVETYFLLFLTDDQVSYFRIHVLEPTILLICVYAISLAAVRGLPQHQEYILLASATLMVDILVVNHRPDSYLLIALHFPVLLSLTYYQLSKLFYSILNSLVSLIAILALDPIIWREIGSETFIAIAVILLVFDGVAVGILIRGSEIRDHFNDEWQNEQTKVIDAYLEDLRSKTDPLTGAYNHSAFHDHLDQMIRQSDSGLVLFYLAYLDIDNFQAWNERHGYRFGDDVLRTISTLISTRIGPHDLLARFQGDRFAIQSLHHSHQEAFDTMESIRRKIEHFSFASMEGERLTVSVGIVPYSMGQGKSALLVNADRALAEAKSKGKNRTAISAVLHSVEF</sequence>
<evidence type="ECO:0000313" key="3">
    <source>
        <dbReference type="EMBL" id="MBB6633736.1"/>
    </source>
</evidence>
<dbReference type="RefSeq" id="WP_185118957.1">
    <property type="nucleotide sequence ID" value="NZ_JACJVQ010000005.1"/>
</dbReference>
<gene>
    <name evidence="3" type="ORF">H7B67_06415</name>
</gene>
<dbReference type="EMBL" id="JACJVQ010000005">
    <property type="protein sequence ID" value="MBB6633736.1"/>
    <property type="molecule type" value="Genomic_DNA"/>
</dbReference>
<comment type="caution">
    <text evidence="3">The sequence shown here is derived from an EMBL/GenBank/DDBJ whole genome shotgun (WGS) entry which is preliminary data.</text>
</comment>
<name>A0A841ST19_9BACL</name>
<evidence type="ECO:0000259" key="2">
    <source>
        <dbReference type="PROSITE" id="PS50887"/>
    </source>
</evidence>
<dbReference type="InterPro" id="IPR000160">
    <property type="entry name" value="GGDEF_dom"/>
</dbReference>
<dbReference type="PANTHER" id="PTHR45138">
    <property type="entry name" value="REGULATORY COMPONENTS OF SENSORY TRANSDUCTION SYSTEM"/>
    <property type="match status" value="1"/>
</dbReference>